<accession>A0A1G9HA26</accession>
<protein>
    <submittedName>
        <fullName evidence="9">Glycosyltransferase involved in cell wall bisynthesis</fullName>
    </submittedName>
</protein>
<keyword evidence="10" id="KW-1185">Reference proteome</keyword>
<name>A0A1G9HA26_9BACT</name>
<sequence>MTKNYDISLVIPVYNEQDNLRKLMQEIDSALEPLNIPYEVVFVDDGSKDASLSVLNEISKTYQAARYISFEENRGQSAAFCAGFDEALAPRVATMDADLQNDPADLPAMLALYNEGYDMVIGWRMKRKDVWIKRVGSKIANAIRNKLTKESVKDTGCSLKIMRTEMVRTIPRFNGMHRFLPTLMKMQGASVSEIKVNHRPRHQGESKYGTLDRAMAGGYDLLGVRWLQSRQFSYSVKERSGEKDNL</sequence>
<dbReference type="EMBL" id="FNGA01000003">
    <property type="protein sequence ID" value="SDL09747.1"/>
    <property type="molecule type" value="Genomic_DNA"/>
</dbReference>
<keyword evidence="4" id="KW-0812">Transmembrane</keyword>
<evidence type="ECO:0000256" key="5">
    <source>
        <dbReference type="ARBA" id="ARBA00022985"/>
    </source>
</evidence>
<reference evidence="10" key="1">
    <citation type="submission" date="2016-10" db="EMBL/GenBank/DDBJ databases">
        <authorList>
            <person name="Varghese N."/>
            <person name="Submissions S."/>
        </authorList>
    </citation>
    <scope>NUCLEOTIDE SEQUENCE [LARGE SCALE GENOMIC DNA]</scope>
    <source>
        <strain evidence="10">DSM 16995</strain>
    </source>
</reference>
<evidence type="ECO:0000313" key="9">
    <source>
        <dbReference type="EMBL" id="SDL09747.1"/>
    </source>
</evidence>
<evidence type="ECO:0000256" key="3">
    <source>
        <dbReference type="ARBA" id="ARBA00022679"/>
    </source>
</evidence>
<dbReference type="RefSeq" id="WP_092161615.1">
    <property type="nucleotide sequence ID" value="NZ_FNGA01000003.1"/>
</dbReference>
<dbReference type="AlphaFoldDB" id="A0A1G9HA26"/>
<keyword evidence="5" id="KW-0448">Lipopolysaccharide biosynthesis</keyword>
<dbReference type="PANTHER" id="PTHR48090:SF3">
    <property type="entry name" value="UNDECAPRENYL-PHOSPHATE 4-DEOXY-4-FORMAMIDO-L-ARABINOSE TRANSFERASE"/>
    <property type="match status" value="1"/>
</dbReference>
<evidence type="ECO:0000259" key="8">
    <source>
        <dbReference type="Pfam" id="PF00535"/>
    </source>
</evidence>
<dbReference type="InterPro" id="IPR029044">
    <property type="entry name" value="Nucleotide-diphossugar_trans"/>
</dbReference>
<keyword evidence="3 9" id="KW-0808">Transferase</keyword>
<organism evidence="9 10">
    <name type="scientific">Maridesulfovibrio ferrireducens</name>
    <dbReference type="NCBI Taxonomy" id="246191"/>
    <lineage>
        <taxon>Bacteria</taxon>
        <taxon>Pseudomonadati</taxon>
        <taxon>Thermodesulfobacteriota</taxon>
        <taxon>Desulfovibrionia</taxon>
        <taxon>Desulfovibrionales</taxon>
        <taxon>Desulfovibrionaceae</taxon>
        <taxon>Maridesulfovibrio</taxon>
    </lineage>
</organism>
<dbReference type="GO" id="GO:0009103">
    <property type="term" value="P:lipopolysaccharide biosynthetic process"/>
    <property type="evidence" value="ECO:0007669"/>
    <property type="project" value="UniProtKB-KW"/>
</dbReference>
<keyword evidence="6" id="KW-1133">Transmembrane helix</keyword>
<evidence type="ECO:0000256" key="7">
    <source>
        <dbReference type="ARBA" id="ARBA00023136"/>
    </source>
</evidence>
<keyword evidence="1" id="KW-1003">Cell membrane</keyword>
<dbReference type="PANTHER" id="PTHR48090">
    <property type="entry name" value="UNDECAPRENYL-PHOSPHATE 4-DEOXY-4-FORMAMIDO-L-ARABINOSE TRANSFERASE-RELATED"/>
    <property type="match status" value="1"/>
</dbReference>
<evidence type="ECO:0000256" key="1">
    <source>
        <dbReference type="ARBA" id="ARBA00022475"/>
    </source>
</evidence>
<evidence type="ECO:0000256" key="6">
    <source>
        <dbReference type="ARBA" id="ARBA00022989"/>
    </source>
</evidence>
<dbReference type="STRING" id="246191.SAMN05660337_2071"/>
<dbReference type="CDD" id="cd04187">
    <property type="entry name" value="DPM1_like_bac"/>
    <property type="match status" value="1"/>
</dbReference>
<dbReference type="OrthoDB" id="9802649at2"/>
<dbReference type="Pfam" id="PF00535">
    <property type="entry name" value="Glycos_transf_2"/>
    <property type="match status" value="1"/>
</dbReference>
<evidence type="ECO:0000256" key="4">
    <source>
        <dbReference type="ARBA" id="ARBA00022692"/>
    </source>
</evidence>
<keyword evidence="7" id="KW-0472">Membrane</keyword>
<dbReference type="Gene3D" id="3.90.550.10">
    <property type="entry name" value="Spore Coat Polysaccharide Biosynthesis Protein SpsA, Chain A"/>
    <property type="match status" value="1"/>
</dbReference>
<keyword evidence="2" id="KW-0328">Glycosyltransferase</keyword>
<feature type="domain" description="Glycosyltransferase 2-like" evidence="8">
    <location>
        <begin position="8"/>
        <end position="168"/>
    </location>
</feature>
<dbReference type="GO" id="GO:0005886">
    <property type="term" value="C:plasma membrane"/>
    <property type="evidence" value="ECO:0007669"/>
    <property type="project" value="TreeGrafter"/>
</dbReference>
<dbReference type="InterPro" id="IPR001173">
    <property type="entry name" value="Glyco_trans_2-like"/>
</dbReference>
<dbReference type="Proteomes" id="UP000199053">
    <property type="component" value="Unassembled WGS sequence"/>
</dbReference>
<dbReference type="InterPro" id="IPR050256">
    <property type="entry name" value="Glycosyltransferase_2"/>
</dbReference>
<proteinExistence type="predicted"/>
<evidence type="ECO:0000313" key="10">
    <source>
        <dbReference type="Proteomes" id="UP000199053"/>
    </source>
</evidence>
<dbReference type="SUPFAM" id="SSF53448">
    <property type="entry name" value="Nucleotide-diphospho-sugar transferases"/>
    <property type="match status" value="1"/>
</dbReference>
<gene>
    <name evidence="9" type="ORF">SAMN05660337_2071</name>
</gene>
<evidence type="ECO:0000256" key="2">
    <source>
        <dbReference type="ARBA" id="ARBA00022676"/>
    </source>
</evidence>
<dbReference type="GO" id="GO:0099621">
    <property type="term" value="F:undecaprenyl-phosphate 4-deoxy-4-formamido-L-arabinose transferase activity"/>
    <property type="evidence" value="ECO:0007669"/>
    <property type="project" value="TreeGrafter"/>
</dbReference>